<accession>A0A7J6PSV6</accession>
<sequence length="96" mass="10124">VASASLDGDWFSGVAFQKYVSHGVENQGHAVPSYLIWRFINRVIAHTPDAESVTSTTIGGVGDGSLDLPCLGVTCQPVENDQFKSWLGVAGGNAVF</sequence>
<dbReference type="Proteomes" id="UP000574390">
    <property type="component" value="Unassembled WGS sequence"/>
</dbReference>
<evidence type="ECO:0000313" key="4">
    <source>
        <dbReference type="Proteomes" id="UP000574390"/>
    </source>
</evidence>
<dbReference type="EMBL" id="JABANO010012972">
    <property type="protein sequence ID" value="KAF4740915.1"/>
    <property type="molecule type" value="Genomic_DNA"/>
</dbReference>
<reference evidence="3 4" key="1">
    <citation type="submission" date="2020-04" db="EMBL/GenBank/DDBJ databases">
        <title>Perkinsus olseni comparative genomics.</title>
        <authorList>
            <person name="Bogema D.R."/>
        </authorList>
    </citation>
    <scope>NUCLEOTIDE SEQUENCE [LARGE SCALE GENOMIC DNA]</scope>
    <source>
        <strain evidence="1">ATCC PRA-205</strain>
        <strain evidence="2 3">ATCC PRA-207</strain>
    </source>
</reference>
<protein>
    <submittedName>
        <fullName evidence="1">Uncharacterized protein</fullName>
    </submittedName>
</protein>
<evidence type="ECO:0000313" key="2">
    <source>
        <dbReference type="EMBL" id="KAF4740915.1"/>
    </source>
</evidence>
<evidence type="ECO:0000313" key="3">
    <source>
        <dbReference type="Proteomes" id="UP000553632"/>
    </source>
</evidence>
<dbReference type="EMBL" id="JABANM010034675">
    <property type="protein sequence ID" value="KAF4699259.1"/>
    <property type="molecule type" value="Genomic_DNA"/>
</dbReference>
<dbReference type="Proteomes" id="UP000553632">
    <property type="component" value="Unassembled WGS sequence"/>
</dbReference>
<proteinExistence type="predicted"/>
<comment type="caution">
    <text evidence="1">The sequence shown here is derived from an EMBL/GenBank/DDBJ whole genome shotgun (WGS) entry which is preliminary data.</text>
</comment>
<keyword evidence="3" id="KW-1185">Reference proteome</keyword>
<gene>
    <name evidence="1" type="ORF">FOZ62_006497</name>
    <name evidence="2" type="ORF">FOZ63_018330</name>
</gene>
<organism evidence="1 4">
    <name type="scientific">Perkinsus olseni</name>
    <name type="common">Perkinsus atlanticus</name>
    <dbReference type="NCBI Taxonomy" id="32597"/>
    <lineage>
        <taxon>Eukaryota</taxon>
        <taxon>Sar</taxon>
        <taxon>Alveolata</taxon>
        <taxon>Perkinsozoa</taxon>
        <taxon>Perkinsea</taxon>
        <taxon>Perkinsida</taxon>
        <taxon>Perkinsidae</taxon>
        <taxon>Perkinsus</taxon>
    </lineage>
</organism>
<name>A0A7J6PSV6_PEROL</name>
<dbReference type="AlphaFoldDB" id="A0A7J6PSV6"/>
<evidence type="ECO:0000313" key="1">
    <source>
        <dbReference type="EMBL" id="KAF4699259.1"/>
    </source>
</evidence>
<feature type="non-terminal residue" evidence="1">
    <location>
        <position position="1"/>
    </location>
</feature>